<dbReference type="EMBL" id="QYOH01000461">
    <property type="protein sequence ID" value="TXU22129.1"/>
    <property type="molecule type" value="Genomic_DNA"/>
</dbReference>
<reference evidence="1 2" key="1">
    <citation type="submission" date="2018-09" db="EMBL/GenBank/DDBJ databases">
        <title>Persistent metagenomic signatures of early life antibiotic treatment in the infant gut microbiota and resistome.</title>
        <authorList>
            <person name="Gasparrini A.J."/>
        </authorList>
    </citation>
    <scope>NUCLEOTIDE SEQUENCE [LARGE SCALE GENOMIC DNA]</scope>
    <source>
        <strain evidence="1 2">T0181B.E-10</strain>
    </source>
</reference>
<organism evidence="1 2">
    <name type="scientific">Escherichia coli</name>
    <dbReference type="NCBI Taxonomy" id="562"/>
    <lineage>
        <taxon>Bacteria</taxon>
        <taxon>Pseudomonadati</taxon>
        <taxon>Pseudomonadota</taxon>
        <taxon>Gammaproteobacteria</taxon>
        <taxon>Enterobacterales</taxon>
        <taxon>Enterobacteriaceae</taxon>
        <taxon>Escherichia</taxon>
    </lineage>
</organism>
<proteinExistence type="predicted"/>
<evidence type="ECO:0000313" key="1">
    <source>
        <dbReference type="EMBL" id="TXU22129.1"/>
    </source>
</evidence>
<accession>A0A8T9CKS8</accession>
<evidence type="ECO:0000313" key="2">
    <source>
        <dbReference type="Proteomes" id="UP000460654"/>
    </source>
</evidence>
<sequence length="64" mass="6914">MNMPARAPVMPLAQTREEINATAAALRHLAAIWGECFSSVQLDKRAVERVCIVGSGDSWTVALC</sequence>
<protein>
    <submittedName>
        <fullName evidence="1">Iron dicitrate transport regulator FecR</fullName>
    </submittedName>
</protein>
<dbReference type="Proteomes" id="UP000460654">
    <property type="component" value="Unassembled WGS sequence"/>
</dbReference>
<comment type="caution">
    <text evidence="1">The sequence shown here is derived from an EMBL/GenBank/DDBJ whole genome shotgun (WGS) entry which is preliminary data.</text>
</comment>
<dbReference type="AlphaFoldDB" id="A0A8T9CKS8"/>
<name>A0A8T9CKS8_ECOLX</name>
<feature type="non-terminal residue" evidence="1">
    <location>
        <position position="64"/>
    </location>
</feature>
<gene>
    <name evidence="1" type="ORF">D4N09_29340</name>
</gene>